<evidence type="ECO:0000259" key="1">
    <source>
        <dbReference type="Pfam" id="PF05099"/>
    </source>
</evidence>
<evidence type="ECO:0000313" key="3">
    <source>
        <dbReference type="Proteomes" id="UP001320148"/>
    </source>
</evidence>
<keyword evidence="3" id="KW-1185">Reference proteome</keyword>
<dbReference type="Gene3D" id="1.10.3680.10">
    <property type="entry name" value="TerB-like"/>
    <property type="match status" value="1"/>
</dbReference>
<dbReference type="Proteomes" id="UP001320148">
    <property type="component" value="Chromosome"/>
</dbReference>
<dbReference type="Pfam" id="PF05099">
    <property type="entry name" value="TerB"/>
    <property type="match status" value="1"/>
</dbReference>
<dbReference type="InterPro" id="IPR029024">
    <property type="entry name" value="TerB-like"/>
</dbReference>
<dbReference type="InterPro" id="IPR007791">
    <property type="entry name" value="DjlA_N"/>
</dbReference>
<feature type="domain" description="Co-chaperone DjlA N-terminal" evidence="1">
    <location>
        <begin position="84"/>
        <end position="195"/>
    </location>
</feature>
<organism evidence="2 3">
    <name type="scientific">Desulfoluna limicola</name>
    <dbReference type="NCBI Taxonomy" id="2810562"/>
    <lineage>
        <taxon>Bacteria</taxon>
        <taxon>Pseudomonadati</taxon>
        <taxon>Thermodesulfobacteriota</taxon>
        <taxon>Desulfobacteria</taxon>
        <taxon>Desulfobacterales</taxon>
        <taxon>Desulfolunaceae</taxon>
        <taxon>Desulfoluna</taxon>
    </lineage>
</organism>
<sequence length="209" mass="23160">MNVLWGRRDSYRYRARGEFYCPGCRQTVGCLAVETVRVTRILFLPVYRQVGDSGKVKCPICGGVFERQVTAFSPAVSREGLKPALVTVMLLMMDVDEGENRVEMAVISRVVAEMTGSAMGPEVIEREAERLRSDVDALGNQLAAIAPYLTNAEKRMILESAWRVAHADGHAPEKEMALMRQVALLLEVPDSIYRRVTGDTERDGLSPGV</sequence>
<evidence type="ECO:0000313" key="2">
    <source>
        <dbReference type="EMBL" id="BCS99236.1"/>
    </source>
</evidence>
<name>A0ABM7PPA7_9BACT</name>
<accession>A0ABM7PPA7</accession>
<proteinExistence type="predicted"/>
<reference evidence="2 3" key="1">
    <citation type="submission" date="2021-02" db="EMBL/GenBank/DDBJ databases">
        <title>Complete genome of Desulfoluna sp. strain ASN36.</title>
        <authorList>
            <person name="Takahashi A."/>
            <person name="Kojima H."/>
            <person name="Fukui M."/>
        </authorList>
    </citation>
    <scope>NUCLEOTIDE SEQUENCE [LARGE SCALE GENOMIC DNA]</scope>
    <source>
        <strain evidence="2 3">ASN36</strain>
    </source>
</reference>
<protein>
    <recommendedName>
        <fullName evidence="1">Co-chaperone DjlA N-terminal domain-containing protein</fullName>
    </recommendedName>
</protein>
<dbReference type="EMBL" id="AP024488">
    <property type="protein sequence ID" value="BCS99236.1"/>
    <property type="molecule type" value="Genomic_DNA"/>
</dbReference>
<dbReference type="RefSeq" id="WP_236890580.1">
    <property type="nucleotide sequence ID" value="NZ_AP024488.1"/>
</dbReference>
<dbReference type="CDD" id="cd07177">
    <property type="entry name" value="terB_like"/>
    <property type="match status" value="1"/>
</dbReference>
<dbReference type="SUPFAM" id="SSF158682">
    <property type="entry name" value="TerB-like"/>
    <property type="match status" value="1"/>
</dbReference>
<gene>
    <name evidence="2" type="ORF">DSLASN_48680</name>
</gene>